<keyword evidence="10 12" id="KW-0067">ATP-binding</keyword>
<dbReference type="OrthoDB" id="9769912at2"/>
<feature type="domain" description="GHMP kinase C-terminal" evidence="14">
    <location>
        <begin position="227"/>
        <end position="291"/>
    </location>
</feature>
<dbReference type="AlphaFoldDB" id="A0A4R6P3R4"/>
<dbReference type="Pfam" id="PF08544">
    <property type="entry name" value="GHMP_kinases_C"/>
    <property type="match status" value="1"/>
</dbReference>
<comment type="similarity">
    <text evidence="2 12">Belongs to the GHMP kinase family. Homoserine kinase subfamily.</text>
</comment>
<dbReference type="EC" id="2.7.1.39" evidence="3 12"/>
<evidence type="ECO:0000256" key="9">
    <source>
        <dbReference type="ARBA" id="ARBA00022777"/>
    </source>
</evidence>
<keyword evidence="12" id="KW-0963">Cytoplasm</keyword>
<name>A0A4R6P3R4_9GAMM</name>
<dbReference type="Pfam" id="PF00288">
    <property type="entry name" value="GHMP_kinases_N"/>
    <property type="match status" value="1"/>
</dbReference>
<evidence type="ECO:0000259" key="14">
    <source>
        <dbReference type="Pfam" id="PF08544"/>
    </source>
</evidence>
<dbReference type="GO" id="GO:0005524">
    <property type="term" value="F:ATP binding"/>
    <property type="evidence" value="ECO:0007669"/>
    <property type="project" value="UniProtKB-UniRule"/>
</dbReference>
<feature type="binding site" evidence="12">
    <location>
        <begin position="97"/>
        <end position="107"/>
    </location>
    <ligand>
        <name>ATP</name>
        <dbReference type="ChEBI" id="CHEBI:30616"/>
    </ligand>
</feature>
<organism evidence="15 16">
    <name type="scientific">Idiomarina aquatica</name>
    <dbReference type="NCBI Taxonomy" id="1327752"/>
    <lineage>
        <taxon>Bacteria</taxon>
        <taxon>Pseudomonadati</taxon>
        <taxon>Pseudomonadota</taxon>
        <taxon>Gammaproteobacteria</taxon>
        <taxon>Alteromonadales</taxon>
        <taxon>Idiomarinaceae</taxon>
        <taxon>Idiomarina</taxon>
    </lineage>
</organism>
<dbReference type="InterPro" id="IPR000870">
    <property type="entry name" value="Homoserine_kinase"/>
</dbReference>
<comment type="pathway">
    <text evidence="1 12">Amino-acid biosynthesis; L-threonine biosynthesis; L-threonine from L-aspartate: step 4/5.</text>
</comment>
<dbReference type="InterPro" id="IPR006204">
    <property type="entry name" value="GHMP_kinase_N_dom"/>
</dbReference>
<evidence type="ECO:0000256" key="3">
    <source>
        <dbReference type="ARBA" id="ARBA00012078"/>
    </source>
</evidence>
<dbReference type="InterPro" id="IPR036554">
    <property type="entry name" value="GHMP_kinase_C_sf"/>
</dbReference>
<dbReference type="InterPro" id="IPR013750">
    <property type="entry name" value="GHMP_kinase_C_dom"/>
</dbReference>
<keyword evidence="5 12" id="KW-0028">Amino-acid biosynthesis</keyword>
<feature type="domain" description="GHMP kinase N-terminal" evidence="13">
    <location>
        <begin position="68"/>
        <end position="156"/>
    </location>
</feature>
<reference evidence="15 16" key="1">
    <citation type="submission" date="2019-03" db="EMBL/GenBank/DDBJ databases">
        <title>Freshwater and sediment microbial communities from various areas in North America, analyzing microbe dynamics in response to fracking.</title>
        <authorList>
            <person name="Lamendella R."/>
        </authorList>
    </citation>
    <scope>NUCLEOTIDE SEQUENCE [LARGE SCALE GENOMIC DNA]</scope>
    <source>
        <strain evidence="15 16">18_TX</strain>
    </source>
</reference>
<keyword evidence="6 12" id="KW-0808">Transferase</keyword>
<keyword evidence="9 12" id="KW-0418">Kinase</keyword>
<gene>
    <name evidence="12" type="primary">thrB</name>
    <name evidence="15" type="ORF">DEU29_11066</name>
</gene>
<keyword evidence="8 12" id="KW-0547">Nucleotide-binding</keyword>
<keyword evidence="7 12" id="KW-0791">Threonine biosynthesis</keyword>
<evidence type="ECO:0000256" key="12">
    <source>
        <dbReference type="HAMAP-Rule" id="MF_00384"/>
    </source>
</evidence>
<evidence type="ECO:0000313" key="16">
    <source>
        <dbReference type="Proteomes" id="UP000295531"/>
    </source>
</evidence>
<evidence type="ECO:0000256" key="2">
    <source>
        <dbReference type="ARBA" id="ARBA00007370"/>
    </source>
</evidence>
<evidence type="ECO:0000256" key="4">
    <source>
        <dbReference type="ARBA" id="ARBA00017858"/>
    </source>
</evidence>
<dbReference type="InterPro" id="IPR006203">
    <property type="entry name" value="GHMP_knse_ATP-bd_CS"/>
</dbReference>
<dbReference type="GO" id="GO:0005737">
    <property type="term" value="C:cytoplasm"/>
    <property type="evidence" value="ECO:0007669"/>
    <property type="project" value="UniProtKB-SubCell"/>
</dbReference>
<dbReference type="Gene3D" id="3.30.70.890">
    <property type="entry name" value="GHMP kinase, C-terminal domain"/>
    <property type="match status" value="1"/>
</dbReference>
<dbReference type="SUPFAM" id="SSF54211">
    <property type="entry name" value="Ribosomal protein S5 domain 2-like"/>
    <property type="match status" value="1"/>
</dbReference>
<evidence type="ECO:0000256" key="11">
    <source>
        <dbReference type="ARBA" id="ARBA00049375"/>
    </source>
</evidence>
<dbReference type="PRINTS" id="PR00958">
    <property type="entry name" value="HOMSERKINASE"/>
</dbReference>
<comment type="subcellular location">
    <subcellularLocation>
        <location evidence="12">Cytoplasm</location>
    </subcellularLocation>
</comment>
<evidence type="ECO:0000256" key="6">
    <source>
        <dbReference type="ARBA" id="ARBA00022679"/>
    </source>
</evidence>
<comment type="catalytic activity">
    <reaction evidence="11 12">
        <text>L-homoserine + ATP = O-phospho-L-homoserine + ADP + H(+)</text>
        <dbReference type="Rhea" id="RHEA:13985"/>
        <dbReference type="ChEBI" id="CHEBI:15378"/>
        <dbReference type="ChEBI" id="CHEBI:30616"/>
        <dbReference type="ChEBI" id="CHEBI:57476"/>
        <dbReference type="ChEBI" id="CHEBI:57590"/>
        <dbReference type="ChEBI" id="CHEBI:456216"/>
        <dbReference type="EC" id="2.7.1.39"/>
    </reaction>
</comment>
<evidence type="ECO:0000256" key="1">
    <source>
        <dbReference type="ARBA" id="ARBA00005015"/>
    </source>
</evidence>
<dbReference type="PANTHER" id="PTHR20861:SF1">
    <property type="entry name" value="HOMOSERINE KINASE"/>
    <property type="match status" value="1"/>
</dbReference>
<evidence type="ECO:0000256" key="10">
    <source>
        <dbReference type="ARBA" id="ARBA00022840"/>
    </source>
</evidence>
<dbReference type="PROSITE" id="PS00627">
    <property type="entry name" value="GHMP_KINASES_ATP"/>
    <property type="match status" value="1"/>
</dbReference>
<dbReference type="GO" id="GO:0004413">
    <property type="term" value="F:homoserine kinase activity"/>
    <property type="evidence" value="ECO:0007669"/>
    <property type="project" value="UniProtKB-UniRule"/>
</dbReference>
<comment type="function">
    <text evidence="12">Catalyzes the ATP-dependent phosphorylation of L-homoserine to L-homoserine phosphate.</text>
</comment>
<dbReference type="NCBIfam" id="TIGR00191">
    <property type="entry name" value="thrB"/>
    <property type="match status" value="1"/>
</dbReference>
<comment type="caution">
    <text evidence="15">The sequence shown here is derived from an EMBL/GenBank/DDBJ whole genome shotgun (WGS) entry which is preliminary data.</text>
</comment>
<evidence type="ECO:0000313" key="15">
    <source>
        <dbReference type="EMBL" id="TDP32207.1"/>
    </source>
</evidence>
<dbReference type="SUPFAM" id="SSF55060">
    <property type="entry name" value="GHMP Kinase, C-terminal domain"/>
    <property type="match status" value="1"/>
</dbReference>
<protein>
    <recommendedName>
        <fullName evidence="4 12">Homoserine kinase</fullName>
        <shortName evidence="12">HK</shortName>
        <shortName evidence="12">HSK</shortName>
        <ecNumber evidence="3 12">2.7.1.39</ecNumber>
    </recommendedName>
</protein>
<proteinExistence type="inferred from homology"/>
<dbReference type="Proteomes" id="UP000295531">
    <property type="component" value="Unassembled WGS sequence"/>
</dbReference>
<dbReference type="InterPro" id="IPR020568">
    <property type="entry name" value="Ribosomal_Su5_D2-typ_SF"/>
</dbReference>
<sequence>MEKTYYAPASIGNFSVGFDTLGLALSPVNGELLGDRLAIATAAKHSTKSKLVVAGRYRHQLPTKSQDNLVLRCWTAFRRLVAKPLPELNFTLQKELPVGSGLGSSACSVVVTCYGLNHFFAEPLTTMELLNLMAEIEGGVSGSVHLDNVAPAFLGGMQLMTPSLDEPALKLPWFSHWSVVVSYPGTVINTAMARQVLPATIALPTTVRAAKNLASFVSGLYTENEALALNALEDTIAEPYRQPLIPKLASLREQAHRLGIHHLGISGAGPTLFALCTDDEQARQAQQLFENHYHTNADAMTHHCRVDLSGARLLVSEEAPNAIS</sequence>
<evidence type="ECO:0000256" key="5">
    <source>
        <dbReference type="ARBA" id="ARBA00022605"/>
    </source>
</evidence>
<dbReference type="InterPro" id="IPR014721">
    <property type="entry name" value="Ribsml_uS5_D2-typ_fold_subgr"/>
</dbReference>
<dbReference type="HAMAP" id="MF_00384">
    <property type="entry name" value="Homoser_kinase"/>
    <property type="match status" value="1"/>
</dbReference>
<dbReference type="NCBIfam" id="NF002288">
    <property type="entry name" value="PRK01212.1-4"/>
    <property type="match status" value="1"/>
</dbReference>
<dbReference type="PANTHER" id="PTHR20861">
    <property type="entry name" value="HOMOSERINE/4-DIPHOSPHOCYTIDYL-2-C-METHYL-D-ERYTHRITOL KINASE"/>
    <property type="match status" value="1"/>
</dbReference>
<evidence type="ECO:0000256" key="7">
    <source>
        <dbReference type="ARBA" id="ARBA00022697"/>
    </source>
</evidence>
<dbReference type="EMBL" id="SNXI01000010">
    <property type="protein sequence ID" value="TDP32207.1"/>
    <property type="molecule type" value="Genomic_DNA"/>
</dbReference>
<evidence type="ECO:0000259" key="13">
    <source>
        <dbReference type="Pfam" id="PF00288"/>
    </source>
</evidence>
<dbReference type="GO" id="GO:0009088">
    <property type="term" value="P:threonine biosynthetic process"/>
    <property type="evidence" value="ECO:0007669"/>
    <property type="project" value="UniProtKB-UniRule"/>
</dbReference>
<evidence type="ECO:0000256" key="8">
    <source>
        <dbReference type="ARBA" id="ARBA00022741"/>
    </source>
</evidence>
<dbReference type="Gene3D" id="3.30.230.10">
    <property type="match status" value="1"/>
</dbReference>
<dbReference type="RefSeq" id="WP_133539970.1">
    <property type="nucleotide sequence ID" value="NZ_SNXI01000010.1"/>
</dbReference>
<dbReference type="PIRSF" id="PIRSF000676">
    <property type="entry name" value="Homoser_kin"/>
    <property type="match status" value="1"/>
</dbReference>
<accession>A0A4R6P3R4</accession>
<keyword evidence="16" id="KW-1185">Reference proteome</keyword>
<dbReference type="UniPathway" id="UPA00050">
    <property type="reaction ID" value="UER00064"/>
</dbReference>